<sequence>MGLAKAKQAYVESQRAEVELMSEKDIVERAQSMATTRATRSRIGPTPFSQAPPDARAEHALGLKGQITGSLAVVAGVAKVSKGLKGTLQKALKEAAAAMQEASEELLDRTTTQEVALLRAANSRMEAEIADLRQELVSIRCELTMPRPAPPPQQTPPRVESVQAADLDHIILLIENRFAALEERVRPVQPAISPRPAFSPRPTPAPFAPRTPPTPATLTGSPVREFPPLVPSPGRGTQVTAATASAHIPLPNDGRVPSAAAATRDGWSTVAKRKQKKPAQAQPTKAAPAKPAAEKETKRKHRGGKGRKRQGATTASQQPPPPPPPPEKAKAQAKKKAGRRPRLRPPRSSAVVLTLLPGAKDRGVSYESLLSLAKAKIRLADLGIEGGVKIKTARTGARMLILPGARSAPKADALAGRLRSTLNPEDVKISRPERTVSLRVSGLDDCTTMEEVAAAVAQVADCPVEQIRPNAIRIGPGGLGSTIRLDREVFREALIVHTWESGPDDAELPDPNAEAENLRSLLTSLCDAAMPRAGPFRPARQACLVAEKLPYSDTVFTKTIACILFQMLRYFVSRGSRGNFKSSVDEVAGIS</sequence>
<gene>
    <name evidence="1" type="ORF">K1T71_001069</name>
</gene>
<name>A0ACC1DGK6_9NEOP</name>
<keyword evidence="2" id="KW-1185">Reference proteome</keyword>
<reference evidence="1 2" key="1">
    <citation type="journal article" date="2021" name="Front. Genet.">
        <title>Chromosome-Level Genome Assembly Reveals Significant Gene Expansion in the Toll and IMD Signaling Pathways of Dendrolimus kikuchii.</title>
        <authorList>
            <person name="Zhou J."/>
            <person name="Wu P."/>
            <person name="Xiong Z."/>
            <person name="Liu N."/>
            <person name="Zhao N."/>
            <person name="Ji M."/>
            <person name="Qiu Y."/>
            <person name="Yang B."/>
        </authorList>
    </citation>
    <scope>NUCLEOTIDE SEQUENCE [LARGE SCALE GENOMIC DNA]</scope>
    <source>
        <strain evidence="1">Ann1</strain>
    </source>
</reference>
<dbReference type="Proteomes" id="UP000824533">
    <property type="component" value="Linkage Group LG02"/>
</dbReference>
<evidence type="ECO:0000313" key="2">
    <source>
        <dbReference type="Proteomes" id="UP000824533"/>
    </source>
</evidence>
<protein>
    <submittedName>
        <fullName evidence="1">Uncharacterized protein</fullName>
    </submittedName>
</protein>
<evidence type="ECO:0000313" key="1">
    <source>
        <dbReference type="EMBL" id="KAJ0183093.1"/>
    </source>
</evidence>
<dbReference type="EMBL" id="CM034388">
    <property type="protein sequence ID" value="KAJ0183093.1"/>
    <property type="molecule type" value="Genomic_DNA"/>
</dbReference>
<proteinExistence type="predicted"/>
<accession>A0ACC1DGK6</accession>
<organism evidence="1 2">
    <name type="scientific">Dendrolimus kikuchii</name>
    <dbReference type="NCBI Taxonomy" id="765133"/>
    <lineage>
        <taxon>Eukaryota</taxon>
        <taxon>Metazoa</taxon>
        <taxon>Ecdysozoa</taxon>
        <taxon>Arthropoda</taxon>
        <taxon>Hexapoda</taxon>
        <taxon>Insecta</taxon>
        <taxon>Pterygota</taxon>
        <taxon>Neoptera</taxon>
        <taxon>Endopterygota</taxon>
        <taxon>Lepidoptera</taxon>
        <taxon>Glossata</taxon>
        <taxon>Ditrysia</taxon>
        <taxon>Bombycoidea</taxon>
        <taxon>Lasiocampidae</taxon>
        <taxon>Dendrolimus</taxon>
    </lineage>
</organism>
<comment type="caution">
    <text evidence="1">The sequence shown here is derived from an EMBL/GenBank/DDBJ whole genome shotgun (WGS) entry which is preliminary data.</text>
</comment>